<name>A0A4V2YV57_9ACTN</name>
<accession>A0A4V2YV57</accession>
<evidence type="ECO:0000256" key="1">
    <source>
        <dbReference type="SAM" id="MobiDB-lite"/>
    </source>
</evidence>
<reference evidence="4 5" key="1">
    <citation type="submission" date="2019-03" db="EMBL/GenBank/DDBJ databases">
        <title>Draft genome sequences of novel Actinobacteria.</title>
        <authorList>
            <person name="Sahin N."/>
            <person name="Ay H."/>
            <person name="Saygin H."/>
        </authorList>
    </citation>
    <scope>NUCLEOTIDE SEQUENCE [LARGE SCALE GENOMIC DNA]</scope>
    <source>
        <strain evidence="4 5">H3C3</strain>
    </source>
</reference>
<dbReference type="RefSeq" id="WP_131897803.1">
    <property type="nucleotide sequence ID" value="NZ_SMKU01000158.1"/>
</dbReference>
<dbReference type="OrthoDB" id="4456952at2"/>
<dbReference type="AlphaFoldDB" id="A0A4V2YV57"/>
<proteinExistence type="predicted"/>
<keyword evidence="2" id="KW-0732">Signal</keyword>
<feature type="region of interest" description="Disordered" evidence="1">
    <location>
        <begin position="65"/>
        <end position="85"/>
    </location>
</feature>
<evidence type="ECO:0000259" key="3">
    <source>
        <dbReference type="Pfam" id="PF13349"/>
    </source>
</evidence>
<evidence type="ECO:0000313" key="5">
    <source>
        <dbReference type="Proteomes" id="UP000294513"/>
    </source>
</evidence>
<evidence type="ECO:0000313" key="4">
    <source>
        <dbReference type="EMBL" id="TDD80157.1"/>
    </source>
</evidence>
<dbReference type="InterPro" id="IPR025164">
    <property type="entry name" value="Toastrack_DUF4097"/>
</dbReference>
<sequence length="309" mass="31735">MRTLTGMAVLAVLAMALTGCGLSVGRHTENRSYDGPAGVTALKVKTDGGKVEIVASDSPGVKVREKRRWTNGHNKPDSRHTTEGSTLSLSSKCAHNAIGFNGCQISYHVQVPRSMAVEVDTGDGPITVSGLGGAARLKTGSGSINASDLSTASLSLRSGDGKLRVSGRAASADLRTSSGSITATGLTSDRLTARSGDGDIRLSGRAAAADLRTSTGTIHSDGLSTDRLTAHSGDGGIHLALTVPPSNVQATTNTGSVRLKLPHDQEGYALTLATDTGHERVDPAVHRESQSARHIKLSTGDGNITVTPA</sequence>
<feature type="signal peptide" evidence="2">
    <location>
        <begin position="1"/>
        <end position="23"/>
    </location>
</feature>
<dbReference type="PANTHER" id="PTHR34094">
    <property type="match status" value="1"/>
</dbReference>
<feature type="domain" description="DUF4097" evidence="3">
    <location>
        <begin position="40"/>
        <end position="204"/>
    </location>
</feature>
<evidence type="ECO:0000256" key="2">
    <source>
        <dbReference type="SAM" id="SignalP"/>
    </source>
</evidence>
<protein>
    <recommendedName>
        <fullName evidence="3">DUF4097 domain-containing protein</fullName>
    </recommendedName>
</protein>
<dbReference type="EMBL" id="SMKU01000158">
    <property type="protein sequence ID" value="TDD80157.1"/>
    <property type="molecule type" value="Genomic_DNA"/>
</dbReference>
<dbReference type="PANTHER" id="PTHR34094:SF1">
    <property type="entry name" value="PROTEIN FAM185A"/>
    <property type="match status" value="1"/>
</dbReference>
<dbReference type="Proteomes" id="UP000294513">
    <property type="component" value="Unassembled WGS sequence"/>
</dbReference>
<comment type="caution">
    <text evidence="4">The sequence shown here is derived from an EMBL/GenBank/DDBJ whole genome shotgun (WGS) entry which is preliminary data.</text>
</comment>
<organism evidence="4 5">
    <name type="scientific">Actinomadura rubrisoli</name>
    <dbReference type="NCBI Taxonomy" id="2530368"/>
    <lineage>
        <taxon>Bacteria</taxon>
        <taxon>Bacillati</taxon>
        <taxon>Actinomycetota</taxon>
        <taxon>Actinomycetes</taxon>
        <taxon>Streptosporangiales</taxon>
        <taxon>Thermomonosporaceae</taxon>
        <taxon>Actinomadura</taxon>
    </lineage>
</organism>
<dbReference type="Pfam" id="PF13349">
    <property type="entry name" value="DUF4097"/>
    <property type="match status" value="1"/>
</dbReference>
<dbReference type="Gene3D" id="2.160.20.120">
    <property type="match status" value="1"/>
</dbReference>
<gene>
    <name evidence="4" type="ORF">E1298_26315</name>
</gene>
<feature type="chain" id="PRO_5039596576" description="DUF4097 domain-containing protein" evidence="2">
    <location>
        <begin position="24"/>
        <end position="309"/>
    </location>
</feature>
<dbReference type="PROSITE" id="PS51257">
    <property type="entry name" value="PROKAR_LIPOPROTEIN"/>
    <property type="match status" value="1"/>
</dbReference>
<keyword evidence="5" id="KW-1185">Reference proteome</keyword>